<evidence type="ECO:0008006" key="9">
    <source>
        <dbReference type="Google" id="ProtNLM"/>
    </source>
</evidence>
<dbReference type="PANTHER" id="PTHR42709:SF6">
    <property type="entry name" value="UNDECAPRENYL PHOSPHATE TRANSPORTER A"/>
    <property type="match status" value="1"/>
</dbReference>
<dbReference type="Proteomes" id="UP000229526">
    <property type="component" value="Unassembled WGS sequence"/>
</dbReference>
<feature type="transmembrane region" description="Helical" evidence="6">
    <location>
        <begin position="135"/>
        <end position="156"/>
    </location>
</feature>
<comment type="caution">
    <text evidence="7">The sequence shown here is derived from an EMBL/GenBank/DDBJ whole genome shotgun (WGS) entry which is preliminary data.</text>
</comment>
<evidence type="ECO:0000313" key="8">
    <source>
        <dbReference type="Proteomes" id="UP000229526"/>
    </source>
</evidence>
<dbReference type="GO" id="GO:0005886">
    <property type="term" value="C:plasma membrane"/>
    <property type="evidence" value="ECO:0007669"/>
    <property type="project" value="UniProtKB-SubCell"/>
</dbReference>
<comment type="subcellular location">
    <subcellularLocation>
        <location evidence="1">Cell membrane</location>
        <topology evidence="1">Multi-pass membrane protein</topology>
    </subcellularLocation>
</comment>
<sequence length="211" mass="24098">MTPVEAFIVANPLLTYLIIFFGMTFEGEGIVLLSSIFAGPGKTLAWSILAVVIFSGVVVGDLAWYAAGYYSRGTRVGCWLDRCLEKRSNWLRAKIVDRYSRYALASKFLYFTTHATVFVAGWHKLDFKKFWRITLWASGLWTVIMLIVGYLFYHFIELIGWKAVMHRIELVVVVLIAIALLGRWLTQWLMGYTKIDAKLTGQPEQPAEQKT</sequence>
<evidence type="ECO:0000313" key="7">
    <source>
        <dbReference type="EMBL" id="PIR86899.1"/>
    </source>
</evidence>
<evidence type="ECO:0000256" key="3">
    <source>
        <dbReference type="ARBA" id="ARBA00022692"/>
    </source>
</evidence>
<proteinExistence type="predicted"/>
<feature type="transmembrane region" description="Helical" evidence="6">
    <location>
        <begin position="168"/>
        <end position="186"/>
    </location>
</feature>
<name>A0A2H0UKG9_9BACT</name>
<evidence type="ECO:0000256" key="2">
    <source>
        <dbReference type="ARBA" id="ARBA00022475"/>
    </source>
</evidence>
<evidence type="ECO:0000256" key="4">
    <source>
        <dbReference type="ARBA" id="ARBA00022989"/>
    </source>
</evidence>
<dbReference type="PANTHER" id="PTHR42709">
    <property type="entry name" value="ALKALINE PHOSPHATASE LIKE PROTEIN"/>
    <property type="match status" value="1"/>
</dbReference>
<reference evidence="8" key="1">
    <citation type="submission" date="2017-09" db="EMBL/GenBank/DDBJ databases">
        <title>Depth-based differentiation of microbial function through sediment-hosted aquifers and enrichment of novel symbionts in the deep terrestrial subsurface.</title>
        <authorList>
            <person name="Probst A.J."/>
            <person name="Ladd B."/>
            <person name="Jarett J.K."/>
            <person name="Geller-Mcgrath D.E."/>
            <person name="Sieber C.M.K."/>
            <person name="Emerson J.B."/>
            <person name="Anantharaman K."/>
            <person name="Thomas B.C."/>
            <person name="Malmstrom R."/>
            <person name="Stieglmeier M."/>
            <person name="Klingl A."/>
            <person name="Woyke T."/>
            <person name="Ryan C.M."/>
            <person name="Banfield J.F."/>
        </authorList>
    </citation>
    <scope>NUCLEOTIDE SEQUENCE [LARGE SCALE GENOMIC DNA]</scope>
</reference>
<dbReference type="AlphaFoldDB" id="A0A2H0UKG9"/>
<evidence type="ECO:0000256" key="5">
    <source>
        <dbReference type="ARBA" id="ARBA00023136"/>
    </source>
</evidence>
<keyword evidence="3 6" id="KW-0812">Transmembrane</keyword>
<evidence type="ECO:0000256" key="1">
    <source>
        <dbReference type="ARBA" id="ARBA00004651"/>
    </source>
</evidence>
<feature type="transmembrane region" description="Helical" evidence="6">
    <location>
        <begin position="45"/>
        <end position="67"/>
    </location>
</feature>
<protein>
    <recommendedName>
        <fullName evidence="9">DedA family protein</fullName>
    </recommendedName>
</protein>
<keyword evidence="2" id="KW-1003">Cell membrane</keyword>
<dbReference type="EMBL" id="PFBD01000023">
    <property type="protein sequence ID" value="PIR86899.1"/>
    <property type="molecule type" value="Genomic_DNA"/>
</dbReference>
<feature type="transmembrane region" description="Helical" evidence="6">
    <location>
        <begin position="102"/>
        <end position="123"/>
    </location>
</feature>
<dbReference type="InterPro" id="IPR051311">
    <property type="entry name" value="DedA_domain"/>
</dbReference>
<gene>
    <name evidence="7" type="ORF">COU11_03535</name>
</gene>
<organism evidence="7 8">
    <name type="scientific">Candidatus Harrisonbacteria bacterium CG10_big_fil_rev_8_21_14_0_10_49_15</name>
    <dbReference type="NCBI Taxonomy" id="1974587"/>
    <lineage>
        <taxon>Bacteria</taxon>
        <taxon>Candidatus Harrisoniibacteriota</taxon>
    </lineage>
</organism>
<keyword evidence="5 6" id="KW-0472">Membrane</keyword>
<feature type="transmembrane region" description="Helical" evidence="6">
    <location>
        <begin position="7"/>
        <end position="25"/>
    </location>
</feature>
<accession>A0A2H0UKG9</accession>
<evidence type="ECO:0000256" key="6">
    <source>
        <dbReference type="SAM" id="Phobius"/>
    </source>
</evidence>
<keyword evidence="4 6" id="KW-1133">Transmembrane helix</keyword>